<protein>
    <submittedName>
        <fullName evidence="3">MCE family protein</fullName>
    </submittedName>
</protein>
<gene>
    <name evidence="3" type="ORF">GCM10009754_55710</name>
</gene>
<reference evidence="3 4" key="1">
    <citation type="journal article" date="2019" name="Int. J. Syst. Evol. Microbiol.">
        <title>The Global Catalogue of Microorganisms (GCM) 10K type strain sequencing project: providing services to taxonomists for standard genome sequencing and annotation.</title>
        <authorList>
            <consortium name="The Broad Institute Genomics Platform"/>
            <consortium name="The Broad Institute Genome Sequencing Center for Infectious Disease"/>
            <person name="Wu L."/>
            <person name="Ma J."/>
        </authorList>
    </citation>
    <scope>NUCLEOTIDE SEQUENCE [LARGE SCALE GENOMIC DNA]</scope>
    <source>
        <strain evidence="3 4">JCM 14545</strain>
    </source>
</reference>
<dbReference type="Pfam" id="PF02470">
    <property type="entry name" value="MlaD"/>
    <property type="match status" value="1"/>
</dbReference>
<dbReference type="NCBIfam" id="TIGR00996">
    <property type="entry name" value="Mtu_fam_mce"/>
    <property type="match status" value="1"/>
</dbReference>
<feature type="domain" description="Mce/MlaD" evidence="1">
    <location>
        <begin position="30"/>
        <end position="104"/>
    </location>
</feature>
<dbReference type="Proteomes" id="UP001501116">
    <property type="component" value="Unassembled WGS sequence"/>
</dbReference>
<dbReference type="InterPro" id="IPR024516">
    <property type="entry name" value="Mce_C"/>
</dbReference>
<sequence length="367" mass="37547">MNPAAKVVALLCVAGLLVAGAIFVLRPEPTTTVVAEFGQVDGVYPGSKVDILGVPIGEVRAVDPAGSRVRVTLSLPAGTKVPAQAQAWVMSPAVISDKYVELTPAYTTGATLPDGGVIPPDRAHAPVKWDDLMKSLNTLLTTLAPGDPAAGAPLGDALAAAAKLLDGKGQAFRDAITQVNQTSGVVAGQLPDASALLDTLATLVSTLDKNKSAVDSVTSSVTMAADEFGKQQDSIASTVEDLSVAMTDLADLLKNHGAELTKDVSQLGSLAAELGKHQGQLAELLDTLPLAGQNLSRAVSPDHRLRTRIDVSTNFSQFALGKELCAKLPLPLCSGAGITNPVRFPPSVGDPLGLPSVLAPPAKTGGN</sequence>
<evidence type="ECO:0000259" key="1">
    <source>
        <dbReference type="Pfam" id="PF02470"/>
    </source>
</evidence>
<dbReference type="InterPro" id="IPR005693">
    <property type="entry name" value="Mce"/>
</dbReference>
<dbReference type="EMBL" id="BAAANN010000024">
    <property type="protein sequence ID" value="GAA1973646.1"/>
    <property type="molecule type" value="Genomic_DNA"/>
</dbReference>
<proteinExistence type="predicted"/>
<dbReference type="PANTHER" id="PTHR33371">
    <property type="entry name" value="INTERMEMBRANE PHOSPHOLIPID TRANSPORT SYSTEM BINDING PROTEIN MLAD-RELATED"/>
    <property type="match status" value="1"/>
</dbReference>
<dbReference type="PANTHER" id="PTHR33371:SF4">
    <property type="entry name" value="INTERMEMBRANE PHOSPHOLIPID TRANSPORT SYSTEM BINDING PROTEIN MLAD"/>
    <property type="match status" value="1"/>
</dbReference>
<name>A0ABN2RRG8_9PSEU</name>
<feature type="domain" description="Mammalian cell entry C-terminal" evidence="2">
    <location>
        <begin position="110"/>
        <end position="288"/>
    </location>
</feature>
<dbReference type="RefSeq" id="WP_344425097.1">
    <property type="nucleotide sequence ID" value="NZ_BAAANN010000024.1"/>
</dbReference>
<keyword evidence="4" id="KW-1185">Reference proteome</keyword>
<dbReference type="InterPro" id="IPR003399">
    <property type="entry name" value="Mce/MlaD"/>
</dbReference>
<dbReference type="InterPro" id="IPR052336">
    <property type="entry name" value="MlaD_Phospholipid_Transporter"/>
</dbReference>
<organism evidence="3 4">
    <name type="scientific">Amycolatopsis minnesotensis</name>
    <dbReference type="NCBI Taxonomy" id="337894"/>
    <lineage>
        <taxon>Bacteria</taxon>
        <taxon>Bacillati</taxon>
        <taxon>Actinomycetota</taxon>
        <taxon>Actinomycetes</taxon>
        <taxon>Pseudonocardiales</taxon>
        <taxon>Pseudonocardiaceae</taxon>
        <taxon>Amycolatopsis</taxon>
    </lineage>
</organism>
<comment type="caution">
    <text evidence="3">The sequence shown here is derived from an EMBL/GenBank/DDBJ whole genome shotgun (WGS) entry which is preliminary data.</text>
</comment>
<evidence type="ECO:0000259" key="2">
    <source>
        <dbReference type="Pfam" id="PF11887"/>
    </source>
</evidence>
<accession>A0ABN2RRG8</accession>
<dbReference type="Pfam" id="PF11887">
    <property type="entry name" value="Mce4_CUP1"/>
    <property type="match status" value="1"/>
</dbReference>
<evidence type="ECO:0000313" key="3">
    <source>
        <dbReference type="EMBL" id="GAA1973646.1"/>
    </source>
</evidence>
<evidence type="ECO:0000313" key="4">
    <source>
        <dbReference type="Proteomes" id="UP001501116"/>
    </source>
</evidence>